<sequence length="490" mass="54524">MSKRRAQTAQGARDGRWWLRGAPGLRMCVLAALSLFAAALVLAQLVSAFFPNPVDGAEDFELEVDLSIDGAMSRRSRPAHLAESFSRRDYSPLQASSPLLQRIPKLADPGPSIDHRIPTSFLSKILIPRVPGTENNTLVQRTIAEVFERELAPKPASPHGPARSGWTLHRQTFEDNTPEGKRKFTNLIATKEPDAPRKLMLAAHFDSKFFKRGSGNEGFIGATDSAAPCAMLVDTVRALDALLDRRAEKRKERHGSIAADTTLQIVFFDGEEAFHDWTHSDSIYGARALASNWSELVIPPAVKARRGRRDEEVDERGTQDEMADNGDHEETTVDSADALQRRRYTPSASTPVKPVDTIEHMVLLDLLGAPNPSVPDYFAHTSWLYDHLVDAEKKLREAGLLMWTDPKKTFFGQRHAWGGIEDDHLPFAARGVPIFHLIPSPFPPVWHRISDDASALDYPTMYAWAMMMRLFVIEYLGLAPYLESAPASSS</sequence>
<comment type="similarity">
    <text evidence="3">Belongs to the peptidase M28 family.</text>
</comment>
<evidence type="ECO:0000313" key="7">
    <source>
        <dbReference type="Proteomes" id="UP001176521"/>
    </source>
</evidence>
<comment type="caution">
    <text evidence="6">The sequence shown here is derived from an EMBL/GenBank/DDBJ whole genome shotgun (WGS) entry which is preliminary data.</text>
</comment>
<dbReference type="InterPro" id="IPR040234">
    <property type="entry name" value="QC/QCL"/>
</dbReference>
<proteinExistence type="inferred from homology"/>
<dbReference type="GO" id="GO:0016603">
    <property type="term" value="F:glutaminyl-peptide cyclotransferase activity"/>
    <property type="evidence" value="ECO:0007669"/>
    <property type="project" value="InterPro"/>
</dbReference>
<dbReference type="GO" id="GO:0008270">
    <property type="term" value="F:zinc ion binding"/>
    <property type="evidence" value="ECO:0007669"/>
    <property type="project" value="TreeGrafter"/>
</dbReference>
<keyword evidence="3" id="KW-0862">Zinc</keyword>
<dbReference type="AlphaFoldDB" id="A0AAN6GF33"/>
<dbReference type="EC" id="3.4.-.-" evidence="3"/>
<dbReference type="PANTHER" id="PTHR12283:SF6">
    <property type="entry name" value="GLUTAMINYL-PEPTIDE CYCLOTRANSFERASE-RELATED"/>
    <property type="match status" value="1"/>
</dbReference>
<keyword evidence="2" id="KW-0012">Acyltransferase</keyword>
<feature type="domain" description="Peptidase M28" evidence="5">
    <location>
        <begin position="351"/>
        <end position="471"/>
    </location>
</feature>
<feature type="domain" description="Peptidase M28" evidence="5">
    <location>
        <begin position="186"/>
        <end position="292"/>
    </location>
</feature>
<protein>
    <recommendedName>
        <fullName evidence="3">Peptide hydrolase</fullName>
        <ecNumber evidence="3">3.4.-.-</ecNumber>
    </recommendedName>
</protein>
<evidence type="ECO:0000256" key="1">
    <source>
        <dbReference type="ARBA" id="ARBA00022679"/>
    </source>
</evidence>
<evidence type="ECO:0000256" key="4">
    <source>
        <dbReference type="SAM" id="MobiDB-lite"/>
    </source>
</evidence>
<dbReference type="InterPro" id="IPR007484">
    <property type="entry name" value="Peptidase_M28"/>
</dbReference>
<organism evidence="6 7">
    <name type="scientific">Tilletia horrida</name>
    <dbReference type="NCBI Taxonomy" id="155126"/>
    <lineage>
        <taxon>Eukaryota</taxon>
        <taxon>Fungi</taxon>
        <taxon>Dikarya</taxon>
        <taxon>Basidiomycota</taxon>
        <taxon>Ustilaginomycotina</taxon>
        <taxon>Exobasidiomycetes</taxon>
        <taxon>Tilletiales</taxon>
        <taxon>Tilletiaceae</taxon>
        <taxon>Tilletia</taxon>
    </lineage>
</organism>
<keyword evidence="3" id="KW-0479">Metal-binding</keyword>
<dbReference type="Gene3D" id="3.40.630.10">
    <property type="entry name" value="Zn peptidases"/>
    <property type="match status" value="1"/>
</dbReference>
<gene>
    <name evidence="6" type="ORF">OC842_001440</name>
</gene>
<dbReference type="CDD" id="cd03880">
    <property type="entry name" value="M28_QC_like"/>
    <property type="match status" value="1"/>
</dbReference>
<evidence type="ECO:0000256" key="2">
    <source>
        <dbReference type="ARBA" id="ARBA00023315"/>
    </source>
</evidence>
<evidence type="ECO:0000259" key="5">
    <source>
        <dbReference type="Pfam" id="PF04389"/>
    </source>
</evidence>
<dbReference type="GO" id="GO:0006508">
    <property type="term" value="P:proteolysis"/>
    <property type="evidence" value="ECO:0007669"/>
    <property type="project" value="UniProtKB-KW"/>
</dbReference>
<accession>A0AAN6GF33</accession>
<feature type="region of interest" description="Disordered" evidence="4">
    <location>
        <begin position="304"/>
        <end position="351"/>
    </location>
</feature>
<dbReference type="GO" id="GO:0008233">
    <property type="term" value="F:peptidase activity"/>
    <property type="evidence" value="ECO:0007669"/>
    <property type="project" value="UniProtKB-KW"/>
</dbReference>
<dbReference type="SUPFAM" id="SSF53187">
    <property type="entry name" value="Zn-dependent exopeptidases"/>
    <property type="match status" value="1"/>
</dbReference>
<evidence type="ECO:0000256" key="3">
    <source>
        <dbReference type="RuleBase" id="RU361240"/>
    </source>
</evidence>
<evidence type="ECO:0000313" key="6">
    <source>
        <dbReference type="EMBL" id="KAK0537999.1"/>
    </source>
</evidence>
<feature type="compositionally biased region" description="Basic and acidic residues" evidence="4">
    <location>
        <begin position="308"/>
        <end position="331"/>
    </location>
</feature>
<dbReference type="Pfam" id="PF04389">
    <property type="entry name" value="Peptidase_M28"/>
    <property type="match status" value="2"/>
</dbReference>
<keyword evidence="7" id="KW-1185">Reference proteome</keyword>
<keyword evidence="1" id="KW-0808">Transferase</keyword>
<dbReference type="EMBL" id="JAPDMQ010000051">
    <property type="protein sequence ID" value="KAK0537999.1"/>
    <property type="molecule type" value="Genomic_DNA"/>
</dbReference>
<dbReference type="PANTHER" id="PTHR12283">
    <property type="entry name" value="GLUTAMINYL-PEPTIDE CYCLOTRANSFERASE"/>
    <property type="match status" value="1"/>
</dbReference>
<keyword evidence="3" id="KW-0645">Protease</keyword>
<dbReference type="InterPro" id="IPR037457">
    <property type="entry name" value="M28_QC"/>
</dbReference>
<name>A0AAN6GF33_9BASI</name>
<dbReference type="Proteomes" id="UP001176521">
    <property type="component" value="Unassembled WGS sequence"/>
</dbReference>
<keyword evidence="3" id="KW-0378">Hydrolase</keyword>
<reference evidence="6" key="1">
    <citation type="journal article" date="2023" name="PhytoFront">
        <title>Draft Genome Resources of Seven Strains of Tilletia horrida, Causal Agent of Kernel Smut of Rice.</title>
        <authorList>
            <person name="Khanal S."/>
            <person name="Antony Babu S."/>
            <person name="Zhou X.G."/>
        </authorList>
    </citation>
    <scope>NUCLEOTIDE SEQUENCE</scope>
    <source>
        <strain evidence="6">TX3</strain>
    </source>
</reference>